<proteinExistence type="predicted"/>
<gene>
    <name evidence="2" type="ORF">D7003_03865</name>
</gene>
<dbReference type="SUPFAM" id="SSF54593">
    <property type="entry name" value="Glyoxalase/Bleomycin resistance protein/Dihydroxybiphenyl dioxygenase"/>
    <property type="match status" value="1"/>
</dbReference>
<evidence type="ECO:0000259" key="1">
    <source>
        <dbReference type="PROSITE" id="PS51819"/>
    </source>
</evidence>
<organism evidence="2 3">
    <name type="scientific">Arthrobacter oryzae</name>
    <dbReference type="NCBI Taxonomy" id="409290"/>
    <lineage>
        <taxon>Bacteria</taxon>
        <taxon>Bacillati</taxon>
        <taxon>Actinomycetota</taxon>
        <taxon>Actinomycetes</taxon>
        <taxon>Micrococcales</taxon>
        <taxon>Micrococcaceae</taxon>
        <taxon>Arthrobacter</taxon>
    </lineage>
</organism>
<dbReference type="PANTHER" id="PTHR36503:SF1">
    <property type="entry name" value="BLR2520 PROTEIN"/>
    <property type="match status" value="1"/>
</dbReference>
<dbReference type="Gene3D" id="3.10.180.10">
    <property type="entry name" value="2,3-Dihydroxybiphenyl 1,2-Dioxygenase, domain 1"/>
    <property type="match status" value="1"/>
</dbReference>
<dbReference type="Proteomes" id="UP000273807">
    <property type="component" value="Unassembled WGS sequence"/>
</dbReference>
<dbReference type="PANTHER" id="PTHR36503">
    <property type="entry name" value="BLR2520 PROTEIN"/>
    <property type="match status" value="1"/>
</dbReference>
<keyword evidence="3" id="KW-1185">Reference proteome</keyword>
<dbReference type="AlphaFoldDB" id="A0A3N0C6J3"/>
<name>A0A3N0C6J3_9MICC</name>
<dbReference type="RefSeq" id="WP_123254163.1">
    <property type="nucleotide sequence ID" value="NZ_RBED01000069.1"/>
</dbReference>
<feature type="domain" description="VOC" evidence="1">
    <location>
        <begin position="22"/>
        <end position="142"/>
    </location>
</feature>
<sequence>MSNTSNPSDATTGNASGQWPQGVGAITLFVDDLAACRDFYQDVFGLAVTFEDDVSAVFKFQNVMINLLDSTAAPELIGPAAVAPAAAGARQQFTIEVGDVDAMCAELERRGATLLNGPMDRPWGIRTASFRDPGGHIWEIAQ</sequence>
<dbReference type="InterPro" id="IPR004360">
    <property type="entry name" value="Glyas_Fos-R_dOase_dom"/>
</dbReference>
<dbReference type="EMBL" id="RBED01000069">
    <property type="protein sequence ID" value="RNL58323.1"/>
    <property type="molecule type" value="Genomic_DNA"/>
</dbReference>
<comment type="caution">
    <text evidence="2">The sequence shown here is derived from an EMBL/GenBank/DDBJ whole genome shotgun (WGS) entry which is preliminary data.</text>
</comment>
<reference evidence="2 3" key="1">
    <citation type="submission" date="2018-10" db="EMBL/GenBank/DDBJ databases">
        <title>Genome sequencing of Arthrobacter oryzae TNB02.</title>
        <authorList>
            <person name="Cho Y.-J."/>
            <person name="Cho A."/>
            <person name="Kim O.-S."/>
        </authorList>
    </citation>
    <scope>NUCLEOTIDE SEQUENCE [LARGE SCALE GENOMIC DNA]</scope>
    <source>
        <strain evidence="2 3">TNB02</strain>
    </source>
</reference>
<dbReference type="PROSITE" id="PS51819">
    <property type="entry name" value="VOC"/>
    <property type="match status" value="1"/>
</dbReference>
<dbReference type="InterPro" id="IPR037523">
    <property type="entry name" value="VOC_core"/>
</dbReference>
<evidence type="ECO:0000313" key="2">
    <source>
        <dbReference type="EMBL" id="RNL58323.1"/>
    </source>
</evidence>
<protein>
    <submittedName>
        <fullName evidence="2">VOC family protein</fullName>
    </submittedName>
</protein>
<evidence type="ECO:0000313" key="3">
    <source>
        <dbReference type="Proteomes" id="UP000273807"/>
    </source>
</evidence>
<dbReference type="Pfam" id="PF00903">
    <property type="entry name" value="Glyoxalase"/>
    <property type="match status" value="1"/>
</dbReference>
<accession>A0A3N0C6J3</accession>
<dbReference type="InterPro" id="IPR029068">
    <property type="entry name" value="Glyas_Bleomycin-R_OHBP_Dase"/>
</dbReference>
<dbReference type="OrthoDB" id="9798201at2"/>